<dbReference type="PANTHER" id="PTHR11934">
    <property type="entry name" value="RIBOSE-5-PHOSPHATE ISOMERASE"/>
    <property type="match status" value="1"/>
</dbReference>
<evidence type="ECO:0000313" key="3">
    <source>
        <dbReference type="EMBL" id="RLG70448.1"/>
    </source>
</evidence>
<name>A0A497JHC6_9ARCH</name>
<dbReference type="EMBL" id="QMWP01000061">
    <property type="protein sequence ID" value="RLG70448.1"/>
    <property type="molecule type" value="Genomic_DNA"/>
</dbReference>
<proteinExistence type="predicted"/>
<dbReference type="GO" id="GO:0005829">
    <property type="term" value="C:cytosol"/>
    <property type="evidence" value="ECO:0007669"/>
    <property type="project" value="TreeGrafter"/>
</dbReference>
<dbReference type="Pfam" id="PF06026">
    <property type="entry name" value="Rib_5-P_isom_A"/>
    <property type="match status" value="1"/>
</dbReference>
<dbReference type="EC" id="5.3.1.6" evidence="2"/>
<sequence length="219" mass="24922">MLYTKKIETLLLRQIKDGQIIAIGSSTAGERFLKTLALHLNNNELQIFLVPTSHKIAEFAHKYNVPLADLEEKEIDLAIEFSESVDRDFNFVKRDTSSLIRDKIIALSAAELIVVTHLEELKERLDRLVPVEVCEFGLRKTLLHLEQFGKARLRYRKGRVVKTESGNCLADILIDKIHDLVDMDTELKKIPGVVETGLFFGFADKVVLKKKKGYCIVES</sequence>
<accession>A0A497JHC6</accession>
<evidence type="ECO:0000256" key="2">
    <source>
        <dbReference type="NCBIfam" id="TIGR00021"/>
    </source>
</evidence>
<dbReference type="SUPFAM" id="SSF100950">
    <property type="entry name" value="NagB/RpiA/CoA transferase-like"/>
    <property type="match status" value="1"/>
</dbReference>
<dbReference type="InterPro" id="IPR037171">
    <property type="entry name" value="NagB/RpiA_transferase-like"/>
</dbReference>
<dbReference type="NCBIfam" id="TIGR00021">
    <property type="entry name" value="rpiA"/>
    <property type="match status" value="1"/>
</dbReference>
<dbReference type="SUPFAM" id="SSF75445">
    <property type="entry name" value="D-ribose-5-phosphate isomerase (RpiA), lid domain"/>
    <property type="match status" value="1"/>
</dbReference>
<dbReference type="Gene3D" id="3.40.50.1360">
    <property type="match status" value="1"/>
</dbReference>
<evidence type="ECO:0000256" key="1">
    <source>
        <dbReference type="ARBA" id="ARBA00023235"/>
    </source>
</evidence>
<dbReference type="GO" id="GO:0009052">
    <property type="term" value="P:pentose-phosphate shunt, non-oxidative branch"/>
    <property type="evidence" value="ECO:0007669"/>
    <property type="project" value="InterPro"/>
</dbReference>
<dbReference type="GO" id="GO:0006014">
    <property type="term" value="P:D-ribose metabolic process"/>
    <property type="evidence" value="ECO:0007669"/>
    <property type="project" value="TreeGrafter"/>
</dbReference>
<evidence type="ECO:0000313" key="4">
    <source>
        <dbReference type="Proteomes" id="UP000278031"/>
    </source>
</evidence>
<dbReference type="GO" id="GO:0004751">
    <property type="term" value="F:ribose-5-phosphate isomerase activity"/>
    <property type="evidence" value="ECO:0007669"/>
    <property type="project" value="UniProtKB-UniRule"/>
</dbReference>
<dbReference type="Proteomes" id="UP000278031">
    <property type="component" value="Unassembled WGS sequence"/>
</dbReference>
<reference evidence="3 4" key="1">
    <citation type="submission" date="2018-06" db="EMBL/GenBank/DDBJ databases">
        <title>Extensive metabolic versatility and redundancy in microbially diverse, dynamic hydrothermal sediments.</title>
        <authorList>
            <person name="Dombrowski N."/>
            <person name="Teske A."/>
            <person name="Baker B.J."/>
        </authorList>
    </citation>
    <scope>NUCLEOTIDE SEQUENCE [LARGE SCALE GENOMIC DNA]</scope>
    <source>
        <strain evidence="3">B51_G17</strain>
    </source>
</reference>
<protein>
    <recommendedName>
        <fullName evidence="2">Ribose 5-phosphate isomerase A</fullName>
        <ecNumber evidence="2">5.3.1.6</ecNumber>
    </recommendedName>
</protein>
<dbReference type="InterPro" id="IPR004788">
    <property type="entry name" value="Ribose5P_isomerase_type_A"/>
</dbReference>
<keyword evidence="1 3" id="KW-0413">Isomerase</keyword>
<gene>
    <name evidence="3" type="primary">rpiA</name>
    <name evidence="3" type="ORF">DRO04_01895</name>
</gene>
<comment type="caution">
    <text evidence="3">The sequence shown here is derived from an EMBL/GenBank/DDBJ whole genome shotgun (WGS) entry which is preliminary data.</text>
</comment>
<organism evidence="3 4">
    <name type="scientific">Candidatus Iainarchaeum sp</name>
    <dbReference type="NCBI Taxonomy" id="3101447"/>
    <lineage>
        <taxon>Archaea</taxon>
        <taxon>Candidatus Iainarchaeota</taxon>
        <taxon>Candidatus Iainarchaeia</taxon>
        <taxon>Candidatus Iainarchaeales</taxon>
        <taxon>Candidatus Iainarchaeaceae</taxon>
        <taxon>Candidatus Iainarchaeum</taxon>
    </lineage>
</organism>
<dbReference type="PANTHER" id="PTHR11934:SF0">
    <property type="entry name" value="RIBOSE-5-PHOSPHATE ISOMERASE"/>
    <property type="match status" value="1"/>
</dbReference>
<dbReference type="AlphaFoldDB" id="A0A497JHC6"/>
<dbReference type="Gene3D" id="3.30.70.260">
    <property type="match status" value="1"/>
</dbReference>